<feature type="compositionally biased region" description="Polar residues" evidence="8">
    <location>
        <begin position="90"/>
        <end position="101"/>
    </location>
</feature>
<feature type="region of interest" description="Disordered" evidence="8">
    <location>
        <begin position="1"/>
        <end position="224"/>
    </location>
</feature>
<evidence type="ECO:0000256" key="5">
    <source>
        <dbReference type="ARBA" id="ARBA00023016"/>
    </source>
</evidence>
<feature type="compositionally biased region" description="Low complexity" evidence="8">
    <location>
        <begin position="57"/>
        <end position="74"/>
    </location>
</feature>
<comment type="similarity">
    <text evidence="2 7">Belongs to the NST1 family.</text>
</comment>
<dbReference type="AlphaFoldDB" id="A0A4S2MXU1"/>
<dbReference type="InterPro" id="IPR025279">
    <property type="entry name" value="NST1"/>
</dbReference>
<dbReference type="STRING" id="341454.A0A4S2MXU1"/>
<comment type="function">
    <text evidence="7">May act as a negative regulator of salt tolerance.</text>
</comment>
<gene>
    <name evidence="9" type="ORF">EX30DRAFT_264054</name>
</gene>
<feature type="compositionally biased region" description="Gly residues" evidence="8">
    <location>
        <begin position="195"/>
        <end position="208"/>
    </location>
</feature>
<keyword evidence="4 7" id="KW-0963">Cytoplasm</keyword>
<name>A0A4S2MXU1_9PEZI</name>
<accession>A0A4S2MXU1</accession>
<feature type="compositionally biased region" description="Acidic residues" evidence="8">
    <location>
        <begin position="339"/>
        <end position="356"/>
    </location>
</feature>
<evidence type="ECO:0000256" key="3">
    <source>
        <dbReference type="ARBA" id="ARBA00020733"/>
    </source>
</evidence>
<feature type="compositionally biased region" description="Polar residues" evidence="8">
    <location>
        <begin position="117"/>
        <end position="127"/>
    </location>
</feature>
<evidence type="ECO:0000256" key="1">
    <source>
        <dbReference type="ARBA" id="ARBA00004496"/>
    </source>
</evidence>
<organism evidence="9 10">
    <name type="scientific">Ascodesmis nigricans</name>
    <dbReference type="NCBI Taxonomy" id="341454"/>
    <lineage>
        <taxon>Eukaryota</taxon>
        <taxon>Fungi</taxon>
        <taxon>Dikarya</taxon>
        <taxon>Ascomycota</taxon>
        <taxon>Pezizomycotina</taxon>
        <taxon>Pezizomycetes</taxon>
        <taxon>Pezizales</taxon>
        <taxon>Ascodesmidaceae</taxon>
        <taxon>Ascodesmis</taxon>
    </lineage>
</organism>
<feature type="compositionally biased region" description="Basic and acidic residues" evidence="8">
    <location>
        <begin position="328"/>
        <end position="338"/>
    </location>
</feature>
<feature type="region of interest" description="Disordered" evidence="8">
    <location>
        <begin position="300"/>
        <end position="369"/>
    </location>
</feature>
<evidence type="ECO:0000256" key="2">
    <source>
        <dbReference type="ARBA" id="ARBA00007112"/>
    </source>
</evidence>
<keyword evidence="6 7" id="KW-0175">Coiled coil</keyword>
<keyword evidence="5 7" id="KW-0346">Stress response</keyword>
<feature type="compositionally biased region" description="Polar residues" evidence="8">
    <location>
        <begin position="1"/>
        <end position="18"/>
    </location>
</feature>
<dbReference type="OrthoDB" id="21629at2759"/>
<protein>
    <recommendedName>
        <fullName evidence="3 7">Stress response protein NST1</fullName>
    </recommendedName>
</protein>
<evidence type="ECO:0000256" key="4">
    <source>
        <dbReference type="ARBA" id="ARBA00022490"/>
    </source>
</evidence>
<evidence type="ECO:0000256" key="6">
    <source>
        <dbReference type="ARBA" id="ARBA00023054"/>
    </source>
</evidence>
<dbReference type="GO" id="GO:0005737">
    <property type="term" value="C:cytoplasm"/>
    <property type="evidence" value="ECO:0007669"/>
    <property type="project" value="UniProtKB-SubCell"/>
</dbReference>
<reference evidence="9 10" key="1">
    <citation type="submission" date="2019-04" db="EMBL/GenBank/DDBJ databases">
        <title>Comparative genomics and transcriptomics to analyze fruiting body development in filamentous ascomycetes.</title>
        <authorList>
            <consortium name="DOE Joint Genome Institute"/>
            <person name="Lutkenhaus R."/>
            <person name="Traeger S."/>
            <person name="Breuer J."/>
            <person name="Kuo A."/>
            <person name="Lipzen A."/>
            <person name="Pangilinan J."/>
            <person name="Dilworth D."/>
            <person name="Sandor L."/>
            <person name="Poggeler S."/>
            <person name="Barry K."/>
            <person name="Grigoriev I.V."/>
            <person name="Nowrousian M."/>
        </authorList>
    </citation>
    <scope>NUCLEOTIDE SEQUENCE [LARGE SCALE GENOMIC DNA]</scope>
    <source>
        <strain evidence="9 10">CBS 389.68</strain>
    </source>
</reference>
<dbReference type="EMBL" id="ML220119">
    <property type="protein sequence ID" value="TGZ81467.1"/>
    <property type="molecule type" value="Genomic_DNA"/>
</dbReference>
<comment type="subcellular location">
    <subcellularLocation>
        <location evidence="1 7">Cytoplasm</location>
    </subcellularLocation>
</comment>
<dbReference type="Pfam" id="PF13945">
    <property type="entry name" value="NST1"/>
    <property type="match status" value="1"/>
</dbReference>
<keyword evidence="10" id="KW-1185">Reference proteome</keyword>
<feature type="compositionally biased region" description="Acidic residues" evidence="8">
    <location>
        <begin position="145"/>
        <end position="166"/>
    </location>
</feature>
<feature type="compositionally biased region" description="Basic residues" evidence="8">
    <location>
        <begin position="75"/>
        <end position="85"/>
    </location>
</feature>
<dbReference type="Proteomes" id="UP000298138">
    <property type="component" value="Unassembled WGS sequence"/>
</dbReference>
<proteinExistence type="inferred from homology"/>
<feature type="compositionally biased region" description="Pro residues" evidence="8">
    <location>
        <begin position="317"/>
        <end position="327"/>
    </location>
</feature>
<dbReference type="InParanoid" id="A0A4S2MXU1"/>
<evidence type="ECO:0000313" key="9">
    <source>
        <dbReference type="EMBL" id="TGZ81467.1"/>
    </source>
</evidence>
<feature type="compositionally biased region" description="Basic residues" evidence="8">
    <location>
        <begin position="183"/>
        <end position="194"/>
    </location>
</feature>
<evidence type="ECO:0000256" key="8">
    <source>
        <dbReference type="SAM" id="MobiDB-lite"/>
    </source>
</evidence>
<evidence type="ECO:0000256" key="7">
    <source>
        <dbReference type="RuleBase" id="RU049441"/>
    </source>
</evidence>
<evidence type="ECO:0000313" key="10">
    <source>
        <dbReference type="Proteomes" id="UP000298138"/>
    </source>
</evidence>
<sequence length="398" mass="43697">MPAGNSQRNPSSETTSTAYPIKATHIRNKDGTKLITVPSRKVSNSADTSAPPPSPTPSNTATSTMPYTNGASAASKRKNKKKRGKQQQQLEQTLGAQTRRMSSLDAADSGHDHHRPTSPSVYQQEIRNSMAAFGAANGARHPEMADPEDDEDYYSDQDGGYADEEPYSPPPHSAQPEVSTTGGKKKKKKNKKKGGNSGGGGNNGGGGSQAQTRKGKDRIWNTSTAEERERIKDFWLSLGEDERKSLVKVEKEAVLKKMKEQQKHSCSCSVCGRKRNAIEEELEVLYDAYYEELEQYANQQQTGKFLPPGSYASNAPSTPPPLGSPPPPRREYLNRRIEDLDDDEQFDEEDQYEETDGLDRQVAPPNDLKPDFFNFGNSLTVQGELLNAARGQCMGLLG</sequence>